<dbReference type="AlphaFoldDB" id="A0A328HJP1"/>
<name>A0A328HJP1_ARTGO</name>
<gene>
    <name evidence="1" type="ORF">DBZ45_03105</name>
</gene>
<proteinExistence type="predicted"/>
<sequence length="75" mass="8561">MSVDKEGEAQRERTAKAFRHAELEIDDLWMHYFSIGGDAGALEIEAYLHGSYMLRPIQRDLLDHAIYELGNSHGD</sequence>
<dbReference type="EMBL" id="QLNP01000038">
    <property type="protein sequence ID" value="RAM38722.1"/>
    <property type="molecule type" value="Genomic_DNA"/>
</dbReference>
<comment type="caution">
    <text evidence="1">The sequence shown here is derived from an EMBL/GenBank/DDBJ whole genome shotgun (WGS) entry which is preliminary data.</text>
</comment>
<evidence type="ECO:0000313" key="1">
    <source>
        <dbReference type="EMBL" id="RAM38722.1"/>
    </source>
</evidence>
<evidence type="ECO:0000313" key="2">
    <source>
        <dbReference type="Proteomes" id="UP000249166"/>
    </source>
</evidence>
<dbReference type="RefSeq" id="WP_111902507.1">
    <property type="nucleotide sequence ID" value="NZ_QLNP01000038.1"/>
</dbReference>
<protein>
    <submittedName>
        <fullName evidence="1">Uncharacterized protein</fullName>
    </submittedName>
</protein>
<organism evidence="1 2">
    <name type="scientific">Arthrobacter globiformis</name>
    <dbReference type="NCBI Taxonomy" id="1665"/>
    <lineage>
        <taxon>Bacteria</taxon>
        <taxon>Bacillati</taxon>
        <taxon>Actinomycetota</taxon>
        <taxon>Actinomycetes</taxon>
        <taxon>Micrococcales</taxon>
        <taxon>Micrococcaceae</taxon>
        <taxon>Arthrobacter</taxon>
    </lineage>
</organism>
<dbReference type="OrthoDB" id="4935951at2"/>
<accession>A0A328HJP1</accession>
<reference evidence="1 2" key="1">
    <citation type="submission" date="2018-04" db="EMBL/GenBank/DDBJ databases">
        <title>Bacteria isolated from cave deposits of Manipur.</title>
        <authorList>
            <person name="Sahoo D."/>
            <person name="Sarangthem I."/>
            <person name="Nandeibam J."/>
        </authorList>
    </citation>
    <scope>NUCLEOTIDE SEQUENCE [LARGE SCALE GENOMIC DNA]</scope>
    <source>
        <strain evidence="2">mrc11</strain>
    </source>
</reference>
<dbReference type="Proteomes" id="UP000249166">
    <property type="component" value="Unassembled WGS sequence"/>
</dbReference>